<feature type="domain" description="Serine aminopeptidase S33" evidence="1">
    <location>
        <begin position="30"/>
        <end position="264"/>
    </location>
</feature>
<dbReference type="InterPro" id="IPR051044">
    <property type="entry name" value="MAG_DAG_Lipase"/>
</dbReference>
<dbReference type="InterPro" id="IPR000073">
    <property type="entry name" value="AB_hydrolase_1"/>
</dbReference>
<gene>
    <name evidence="2" type="ORF">GCM10023318_37420</name>
</gene>
<comment type="caution">
    <text evidence="2">The sequence shown here is derived from an EMBL/GenBank/DDBJ whole genome shotgun (WGS) entry which is preliminary data.</text>
</comment>
<dbReference type="Proteomes" id="UP001500603">
    <property type="component" value="Unassembled WGS sequence"/>
</dbReference>
<dbReference type="RefSeq" id="WP_345496822.1">
    <property type="nucleotide sequence ID" value="NZ_BAABJM010000003.1"/>
</dbReference>
<evidence type="ECO:0000259" key="1">
    <source>
        <dbReference type="Pfam" id="PF12146"/>
    </source>
</evidence>
<dbReference type="Gene3D" id="3.40.50.1820">
    <property type="entry name" value="alpha/beta hydrolase"/>
    <property type="match status" value="1"/>
</dbReference>
<dbReference type="SUPFAM" id="SSF53474">
    <property type="entry name" value="alpha/beta-Hydrolases"/>
    <property type="match status" value="1"/>
</dbReference>
<evidence type="ECO:0000313" key="2">
    <source>
        <dbReference type="EMBL" id="GAA5058289.1"/>
    </source>
</evidence>
<dbReference type="PRINTS" id="PR00111">
    <property type="entry name" value="ABHYDROLASE"/>
</dbReference>
<reference evidence="3" key="1">
    <citation type="journal article" date="2019" name="Int. J. Syst. Evol. Microbiol.">
        <title>The Global Catalogue of Microorganisms (GCM) 10K type strain sequencing project: providing services to taxonomists for standard genome sequencing and annotation.</title>
        <authorList>
            <consortium name="The Broad Institute Genomics Platform"/>
            <consortium name="The Broad Institute Genome Sequencing Center for Infectious Disease"/>
            <person name="Wu L."/>
            <person name="Ma J."/>
        </authorList>
    </citation>
    <scope>NUCLEOTIDE SEQUENCE [LARGE SCALE GENOMIC DNA]</scope>
    <source>
        <strain evidence="3">JCM 18298</strain>
    </source>
</reference>
<proteinExistence type="predicted"/>
<dbReference type="InterPro" id="IPR017208">
    <property type="entry name" value="UCP037442_abhydr"/>
</dbReference>
<protein>
    <submittedName>
        <fullName evidence="2">Monoacylglycerol lipase</fullName>
    </submittedName>
</protein>
<organism evidence="2 3">
    <name type="scientific">Nocardia callitridis</name>
    <dbReference type="NCBI Taxonomy" id="648753"/>
    <lineage>
        <taxon>Bacteria</taxon>
        <taxon>Bacillati</taxon>
        <taxon>Actinomycetota</taxon>
        <taxon>Actinomycetes</taxon>
        <taxon>Mycobacteriales</taxon>
        <taxon>Nocardiaceae</taxon>
        <taxon>Nocardia</taxon>
    </lineage>
</organism>
<accession>A0ABP9KIQ7</accession>
<dbReference type="Pfam" id="PF12146">
    <property type="entry name" value="Hydrolase_4"/>
    <property type="match status" value="1"/>
</dbReference>
<name>A0ABP9KIQ7_9NOCA</name>
<sequence length="283" mass="29837">MTDSPTRNETGRFDGSGGTIAWRAWLPKAPARGVVVLAHGVAEHSGRYEHVGARLTTAGFALYALDHLGHGKSEGAKANIESMDSAADNLAALLDLAVGEQPGIPKFLLGHSMGSVIVLQLATRAPIDVSGIALSGPPIEITAGNRIQRLLAPLLSRYTPNLGVLKLDSAQISRDPEVVADYDSDPLNYRGSLPARTAVELVDTAELIKGRLDSLTAPLLLLHGTADAIAAPESTDIIARGAASKDITVHRYGGLYHEVFNEPEQSAVLDDLVAWLEAHVIGA</sequence>
<dbReference type="PIRSF" id="PIRSF037442">
    <property type="entry name" value="UCP037442_abhydr"/>
    <property type="match status" value="1"/>
</dbReference>
<keyword evidence="3" id="KW-1185">Reference proteome</keyword>
<dbReference type="InterPro" id="IPR029058">
    <property type="entry name" value="AB_hydrolase_fold"/>
</dbReference>
<dbReference type="EMBL" id="BAABJM010000003">
    <property type="protein sequence ID" value="GAA5058289.1"/>
    <property type="molecule type" value="Genomic_DNA"/>
</dbReference>
<dbReference type="PANTHER" id="PTHR11614">
    <property type="entry name" value="PHOSPHOLIPASE-RELATED"/>
    <property type="match status" value="1"/>
</dbReference>
<evidence type="ECO:0000313" key="3">
    <source>
        <dbReference type="Proteomes" id="UP001500603"/>
    </source>
</evidence>
<dbReference type="InterPro" id="IPR022742">
    <property type="entry name" value="Hydrolase_4"/>
</dbReference>